<reference evidence="2" key="1">
    <citation type="submission" date="2020-10" db="EMBL/GenBank/DDBJ databases">
        <title>Connecting structure to function with the recovery of over 1000 high-quality activated sludge metagenome-assembled genomes encoding full-length rRNA genes using long-read sequencing.</title>
        <authorList>
            <person name="Singleton C.M."/>
            <person name="Petriglieri F."/>
            <person name="Kristensen J.M."/>
            <person name="Kirkegaard R.H."/>
            <person name="Michaelsen T.Y."/>
            <person name="Andersen M.H."/>
            <person name="Karst S.M."/>
            <person name="Dueholm M.S."/>
            <person name="Nielsen P.H."/>
            <person name="Albertsen M."/>
        </authorList>
    </citation>
    <scope>NUCLEOTIDE SEQUENCE</scope>
    <source>
        <strain evidence="2">Skiv_18-Q3-R9-52_MAXAC.067</strain>
    </source>
</reference>
<protein>
    <submittedName>
        <fullName evidence="2">Phage holin family protein</fullName>
    </submittedName>
</protein>
<comment type="caution">
    <text evidence="2">The sequence shown here is derived from an EMBL/GenBank/DDBJ whole genome shotgun (WGS) entry which is preliminary data.</text>
</comment>
<evidence type="ECO:0000313" key="2">
    <source>
        <dbReference type="EMBL" id="MBK9797735.1"/>
    </source>
</evidence>
<accession>A0A9D7XMS0</accession>
<dbReference type="PROSITE" id="PS51257">
    <property type="entry name" value="PROKAR_LIPOPROTEIN"/>
    <property type="match status" value="1"/>
</dbReference>
<dbReference type="AlphaFoldDB" id="A0A9D7XMS0"/>
<keyword evidence="1" id="KW-1133">Transmembrane helix</keyword>
<proteinExistence type="predicted"/>
<evidence type="ECO:0000256" key="1">
    <source>
        <dbReference type="SAM" id="Phobius"/>
    </source>
</evidence>
<dbReference type="Proteomes" id="UP000886657">
    <property type="component" value="Unassembled WGS sequence"/>
</dbReference>
<dbReference type="PANTHER" id="PTHR37309">
    <property type="entry name" value="SLR0284 PROTEIN"/>
    <property type="match status" value="1"/>
</dbReference>
<dbReference type="EMBL" id="JADKIO010000011">
    <property type="protein sequence ID" value="MBK9797735.1"/>
    <property type="molecule type" value="Genomic_DNA"/>
</dbReference>
<sequence>MTTLLRFLFSAIGLLVACSFVPGLGHGTFLDLLIVAVILAALNTTVGTFLKLIALVPMACSLGCFSLVINGLVFWLAGTLSAKLGLNFTVSGFWAGFFGALVSSLIASILGAIFIPKDRQRPQGPPPRIKVVN</sequence>
<gene>
    <name evidence="2" type="ORF">IPP58_14845</name>
</gene>
<name>A0A9D7XMS0_9BACT</name>
<organism evidence="2 3">
    <name type="scientific">Candidatus Geothrix skivensis</name>
    <dbReference type="NCBI Taxonomy" id="2954439"/>
    <lineage>
        <taxon>Bacteria</taxon>
        <taxon>Pseudomonadati</taxon>
        <taxon>Acidobacteriota</taxon>
        <taxon>Holophagae</taxon>
        <taxon>Holophagales</taxon>
        <taxon>Holophagaceae</taxon>
        <taxon>Geothrix</taxon>
    </lineage>
</organism>
<dbReference type="InterPro" id="IPR007165">
    <property type="entry name" value="Phage_holin_4_2"/>
</dbReference>
<dbReference type="PANTHER" id="PTHR37309:SF1">
    <property type="entry name" value="SLR0284 PROTEIN"/>
    <property type="match status" value="1"/>
</dbReference>
<keyword evidence="1" id="KW-0472">Membrane</keyword>
<dbReference type="Pfam" id="PF04020">
    <property type="entry name" value="Phage_holin_4_2"/>
    <property type="match status" value="1"/>
</dbReference>
<feature type="transmembrane region" description="Helical" evidence="1">
    <location>
        <begin position="93"/>
        <end position="115"/>
    </location>
</feature>
<feature type="transmembrane region" description="Helical" evidence="1">
    <location>
        <begin position="29"/>
        <end position="50"/>
    </location>
</feature>
<keyword evidence="1" id="KW-0812">Transmembrane</keyword>
<evidence type="ECO:0000313" key="3">
    <source>
        <dbReference type="Proteomes" id="UP000886657"/>
    </source>
</evidence>
<feature type="transmembrane region" description="Helical" evidence="1">
    <location>
        <begin position="62"/>
        <end position="81"/>
    </location>
</feature>